<evidence type="ECO:0008006" key="4">
    <source>
        <dbReference type="Google" id="ProtNLM"/>
    </source>
</evidence>
<evidence type="ECO:0000313" key="3">
    <source>
        <dbReference type="Proteomes" id="UP000573001"/>
    </source>
</evidence>
<comment type="caution">
    <text evidence="2">The sequence shown here is derived from an EMBL/GenBank/DDBJ whole genome shotgun (WGS) entry which is preliminary data.</text>
</comment>
<dbReference type="Proteomes" id="UP000573001">
    <property type="component" value="Unassembled WGS sequence"/>
</dbReference>
<dbReference type="EMBL" id="JABMCE010000074">
    <property type="protein sequence ID" value="NUU13909.1"/>
    <property type="molecule type" value="Genomic_DNA"/>
</dbReference>
<feature type="region of interest" description="Disordered" evidence="1">
    <location>
        <begin position="391"/>
        <end position="540"/>
    </location>
</feature>
<evidence type="ECO:0000313" key="2">
    <source>
        <dbReference type="EMBL" id="NUU13909.1"/>
    </source>
</evidence>
<dbReference type="SUPFAM" id="SSF52309">
    <property type="entry name" value="N-(deoxy)ribosyltransferase-like"/>
    <property type="match status" value="1"/>
</dbReference>
<protein>
    <recommendedName>
        <fullName evidence="4">WXG100 family type VII secretion target</fullName>
    </recommendedName>
</protein>
<accession>A0ABX2MF34</accession>
<feature type="compositionally biased region" description="Low complexity" evidence="1">
    <location>
        <begin position="406"/>
        <end position="419"/>
    </location>
</feature>
<feature type="compositionally biased region" description="Gly residues" evidence="1">
    <location>
        <begin position="448"/>
        <end position="484"/>
    </location>
</feature>
<sequence length="691" mass="70572">MSGLVDVGAIPYTDVDLSGITSGAGKLRTVASAVRDGTADIHSAWTPISQSYEGPGDQELYDAMTPIVPQGTAFGDDLEKVAKALDDFVTEVTPIVAKLKTYVTRGNQLQADVKAHDGAWDEDETLNGENNDIINGVANQVVAYQAAERTCANTIRALDCLAPLHAMSGDGSDDPLGYGYKELPMGTELPWGTAEARKESCGEKTVHFVPNLLKGVVVDGIWGTVQGLGQLVGIDGTGWHLDTLTDSWKAMGSLIGYSAADNSWSWGNAGDAWKGLGKATVGWDEWAKDPGTAAGQAIWGIGSLLIPVAGEAGKVGALGKVGEVAGTVGKAGKVLDLVDAGAWASKGLTSVLPKLGDLKGVVSAGLGDTLHGFTGKIADFKTGLGDFMHGHHGGDAEVPPARSESGADANANAHAHAGGSTVEAPPVREPELVGAGGHGGHGESTTTHGGGDGAGHGSSGDSGAGHGGAGHATGGDHGANGHGAGDAHSSPGGEQQSGTGDGPSGHGDGGNDPSSPDFDRELPATSPVPHDQSQAAWDSGDGVVNTLEYHDRPNIETPIGHTDLDTADLRTPPGGAVFWSGRTGDIGGMGVAGGIATEHGGSTLEQLLLKNDIHMPEYDARKPETVEAWKTVSEKFAEGASGEVHLVGGTGIRPTSIWVTREFEALKNNPAVTKIVQVDPASGYTRVIWPE</sequence>
<evidence type="ECO:0000256" key="1">
    <source>
        <dbReference type="SAM" id="MobiDB-lite"/>
    </source>
</evidence>
<keyword evidence="3" id="KW-1185">Reference proteome</keyword>
<organism evidence="2 3">
    <name type="scientific">Curtobacterium pusillum</name>
    <dbReference type="NCBI Taxonomy" id="69373"/>
    <lineage>
        <taxon>Bacteria</taxon>
        <taxon>Bacillati</taxon>
        <taxon>Actinomycetota</taxon>
        <taxon>Actinomycetes</taxon>
        <taxon>Micrococcales</taxon>
        <taxon>Microbacteriaceae</taxon>
        <taxon>Curtobacterium</taxon>
    </lineage>
</organism>
<gene>
    <name evidence="2" type="ORF">HP507_08700</name>
</gene>
<dbReference type="RefSeq" id="WP_175351395.1">
    <property type="nucleotide sequence ID" value="NZ_BAAAWQ010000001.1"/>
</dbReference>
<proteinExistence type="predicted"/>
<feature type="compositionally biased region" description="Gly residues" evidence="1">
    <location>
        <begin position="499"/>
        <end position="510"/>
    </location>
</feature>
<reference evidence="2 3" key="1">
    <citation type="submission" date="2020-05" db="EMBL/GenBank/DDBJ databases">
        <title>Genome Sequencing of Type Strains.</title>
        <authorList>
            <person name="Lemaire J.F."/>
            <person name="Inderbitzin P."/>
            <person name="Gregorio O.A."/>
            <person name="Collins S.B."/>
            <person name="Wespe N."/>
            <person name="Knight-Connoni V."/>
        </authorList>
    </citation>
    <scope>NUCLEOTIDE SEQUENCE [LARGE SCALE GENOMIC DNA]</scope>
    <source>
        <strain evidence="2 3">ATCC 19096</strain>
    </source>
</reference>
<name>A0ABX2MF34_9MICO</name>